<dbReference type="EMBL" id="CP047230">
    <property type="protein sequence ID" value="QHG10881.1"/>
    <property type="molecule type" value="Genomic_DNA"/>
</dbReference>
<proteinExistence type="predicted"/>
<reference evidence="2" key="1">
    <citation type="journal article" date="2020" name="Microbiol. Resour. Announc.">
        <title>Complete Genome Sequence of Moraxella osloensis Strain YV1, Isolated from an Australian Wastewater Treatment Plant.</title>
        <authorList>
            <person name="Batinovic S."/>
            <person name="Rice D.T.F."/>
            <person name="Seviour R.J."/>
            <person name="Petrovski S."/>
        </authorList>
    </citation>
    <scope>NUCLEOTIDE SEQUENCE</scope>
    <source>
        <strain evidence="2">YV1</strain>
    </source>
</reference>
<evidence type="ECO:0000259" key="1">
    <source>
        <dbReference type="Pfam" id="PF13700"/>
    </source>
</evidence>
<dbReference type="EMBL" id="CP047227">
    <property type="protein sequence ID" value="QHG10789.1"/>
    <property type="molecule type" value="Genomic_DNA"/>
</dbReference>
<dbReference type="AlphaFoldDB" id="A0A6P1KF43"/>
<dbReference type="InterPro" id="IPR025296">
    <property type="entry name" value="DUF4158"/>
</dbReference>
<keyword evidence="2" id="KW-0614">Plasmid</keyword>
<accession>A0A6P1KF43</accession>
<gene>
    <name evidence="2" type="ORF">GSF12_12435</name>
    <name evidence="3" type="ORF">GSF12_12805</name>
    <name evidence="4" type="ORF">GSF12_12870</name>
</gene>
<geneLocation type="plasmid" evidence="2">
    <name>p1</name>
</geneLocation>
<geneLocation type="plasmid" evidence="4">
    <name>p4</name>
</geneLocation>
<geneLocation type="plasmid" evidence="3">
    <name>p3</name>
</geneLocation>
<dbReference type="Pfam" id="PF13700">
    <property type="entry name" value="DUF4158"/>
    <property type="match status" value="1"/>
</dbReference>
<protein>
    <submittedName>
        <fullName evidence="2">DUF4158 domain-containing protein</fullName>
    </submittedName>
</protein>
<organism evidence="2">
    <name type="scientific">Faucicola osloensis</name>
    <name type="common">Moraxella osloensis</name>
    <dbReference type="NCBI Taxonomy" id="34062"/>
    <lineage>
        <taxon>Bacteria</taxon>
        <taxon>Pseudomonadati</taxon>
        <taxon>Pseudomonadota</taxon>
        <taxon>Gammaproteobacteria</taxon>
        <taxon>Moraxellales</taxon>
        <taxon>Moraxellaceae</taxon>
        <taxon>Faucicola</taxon>
    </lineage>
</organism>
<evidence type="ECO:0000313" key="4">
    <source>
        <dbReference type="EMBL" id="QHG10881.1"/>
    </source>
</evidence>
<dbReference type="EMBL" id="CP047229">
    <property type="protein sequence ID" value="QHG10868.1"/>
    <property type="molecule type" value="Genomic_DNA"/>
</dbReference>
<evidence type="ECO:0000313" key="3">
    <source>
        <dbReference type="EMBL" id="QHG10868.1"/>
    </source>
</evidence>
<name>A0A6P1KF43_FAUOS</name>
<sequence>MPRRSILSAQEKQTLLALPDTQDDFIRHYSLSEADLSIIGQKRSDANRLGFAIGLCYMRYPSIILGVNESPHPTLLDFVAKQLNVNPNYWQDYGIREVTRREHLIELQQIFGFQAFSHLNYSHYVAYITAFAKETDKGILLAQHLVNYLRSQNILLPAINAIEQICAEAITQANKAIYETLTADLTPTHLEKLDKLLTLKTGTNLTWLSWLRQSPLKPNSRHMNTHIDRLKYCLALGLPDGIERRIHQNRLLKIAREGGQMQATDLAKFEPKRRYATLVALVIEGKATIIDEIIDLHDRIIGRIFSKAKHKHHQVFQESGKAINEALLVFRGMGKAILEANANQLDLSKAIEAVISWEALAQSIQETETLVQPNDFDFLPRINDSYQTIRRYAPAMLEILPLQATQATDSLMQAVELLREMKIEDTRKLPKNPNKPIPTKFIKKRWHKLIYTDDGIDVRYYELCVLSELKNEPSRDCRRPKTLRQYSYEKQTIPNRS</sequence>
<feature type="domain" description="DUF4158" evidence="1">
    <location>
        <begin position="6"/>
        <end position="169"/>
    </location>
</feature>
<evidence type="ECO:0000313" key="2">
    <source>
        <dbReference type="EMBL" id="QHG10789.1"/>
    </source>
</evidence>